<evidence type="ECO:0000259" key="1">
    <source>
        <dbReference type="Pfam" id="PF06276"/>
    </source>
</evidence>
<name>E6V975_VARPE</name>
<dbReference type="GO" id="GO:0003824">
    <property type="term" value="F:catalytic activity"/>
    <property type="evidence" value="ECO:0007669"/>
    <property type="project" value="UniProtKB-ARBA"/>
</dbReference>
<proteinExistence type="predicted"/>
<protein>
    <submittedName>
        <fullName evidence="2">Ferric iron reductase</fullName>
    </submittedName>
</protein>
<evidence type="ECO:0000313" key="2">
    <source>
        <dbReference type="EMBL" id="ADU38490.1"/>
    </source>
</evidence>
<organism evidence="2 3">
    <name type="scientific">Variovorax paradoxus (strain EPS)</name>
    <dbReference type="NCBI Taxonomy" id="595537"/>
    <lineage>
        <taxon>Bacteria</taxon>
        <taxon>Pseudomonadati</taxon>
        <taxon>Pseudomonadota</taxon>
        <taxon>Betaproteobacteria</taxon>
        <taxon>Burkholderiales</taxon>
        <taxon>Comamonadaceae</taxon>
        <taxon>Variovorax</taxon>
    </lineage>
</organism>
<dbReference type="NCBIfam" id="TIGR03951">
    <property type="entry name" value="Fe_III_red_FhuF"/>
    <property type="match status" value="1"/>
</dbReference>
<gene>
    <name evidence="2" type="ordered locus">Varpa_4321</name>
</gene>
<reference evidence="3" key="1">
    <citation type="submission" date="2010-12" db="EMBL/GenBank/DDBJ databases">
        <title>Complete sequence of Variovorax paradoxus EPS.</title>
        <authorList>
            <consortium name="US DOE Joint Genome Institute"/>
            <person name="Lucas S."/>
            <person name="Copeland A."/>
            <person name="Lapidus A."/>
            <person name="Cheng J.-F."/>
            <person name="Goodwin L."/>
            <person name="Pitluck S."/>
            <person name="Teshima H."/>
            <person name="Detter J.C."/>
            <person name="Han C."/>
            <person name="Tapia R."/>
            <person name="Land M."/>
            <person name="Hauser L."/>
            <person name="Kyrpides N."/>
            <person name="Ivanova N."/>
            <person name="Ovchinnikova G."/>
            <person name="Orwin P."/>
            <person name="Han J.-I.G."/>
            <person name="Woyke T."/>
        </authorList>
    </citation>
    <scope>NUCLEOTIDE SEQUENCE [LARGE SCALE GENOMIC DNA]</scope>
    <source>
        <strain evidence="3">EPS</strain>
    </source>
</reference>
<evidence type="ECO:0000313" key="3">
    <source>
        <dbReference type="Proteomes" id="UP000008917"/>
    </source>
</evidence>
<dbReference type="eggNOG" id="COG4114">
    <property type="taxonomic scope" value="Bacteria"/>
</dbReference>
<reference evidence="2 3" key="2">
    <citation type="journal article" date="2013" name="Genome Announc.">
        <title>Genome of the Root-Associated Plant Growth-Promoting Bacterium Variovorax paradoxus Strain EPS.</title>
        <authorList>
            <person name="Han J.I."/>
            <person name="Spain J.C."/>
            <person name="Leadbetter J.R."/>
            <person name="Ovchinnikova G."/>
            <person name="Goodwin L.A."/>
            <person name="Han C.S."/>
            <person name="Woyke T."/>
            <person name="Davenport K.W."/>
            <person name="Orwin P.M."/>
        </authorList>
    </citation>
    <scope>NUCLEOTIDE SEQUENCE [LARGE SCALE GENOMIC DNA]</scope>
    <source>
        <strain evidence="2 3">EPS</strain>
    </source>
</reference>
<dbReference type="EMBL" id="CP002417">
    <property type="protein sequence ID" value="ADU38490.1"/>
    <property type="molecule type" value="Genomic_DNA"/>
</dbReference>
<dbReference type="STRING" id="595537.Varpa_4321"/>
<dbReference type="InterPro" id="IPR008090">
    <property type="entry name" value="Fe_iron_reduct"/>
</dbReference>
<dbReference type="KEGG" id="vpe:Varpa_4321"/>
<dbReference type="InterPro" id="IPR022770">
    <property type="entry name" value="IucA/IucC-like_C"/>
</dbReference>
<sequence>MRRARTSCLDASRALLQHISAGRLLIPLLKPIFQGALAPFGEKLQCAATAPSDAVRIEDLLQHDTLLALMHRQAGFRRSTGSDLRAVASAWTLEYLGALLPPVVAAASVLQHVFPMSASQVWVRLDGDGDPVTFHIRDMGESRAGTGTAQRYGPLLWLHLQPLFTALGELTRVAPKILWGNAARNFESVLDQALALTGAAAPILRDREHLLQSPDWPQDREGRPCTNPLHGRQRVVHRLQEGRHAPLKLHRQCCLNHLLPGERHCGACPLAPQYRQGEDQGEIDAPVV</sequence>
<dbReference type="AlphaFoldDB" id="E6V975"/>
<feature type="domain" description="Aerobactin siderophore biosynthesis IucA/IucC-like C-terminal" evidence="1">
    <location>
        <begin position="89"/>
        <end position="223"/>
    </location>
</feature>
<dbReference type="Proteomes" id="UP000008917">
    <property type="component" value="Chromosome"/>
</dbReference>
<dbReference type="Pfam" id="PF06276">
    <property type="entry name" value="FhuF"/>
    <property type="match status" value="1"/>
</dbReference>
<dbReference type="OrthoDB" id="8993954at2"/>
<dbReference type="HOGENOM" id="CLU_088228_1_0_4"/>
<accession>E6V975</accession>